<dbReference type="NCBIfam" id="NF033826">
    <property type="entry name" value="immun_CdiI"/>
    <property type="match status" value="1"/>
</dbReference>
<proteinExistence type="predicted"/>
<dbReference type="EMBL" id="JAPQEX020000001">
    <property type="protein sequence ID" value="MDG1642593.1"/>
    <property type="molecule type" value="Genomic_DNA"/>
</dbReference>
<reference evidence="2" key="1">
    <citation type="submission" date="2023-03" db="EMBL/GenBank/DDBJ databases">
        <title>identification of new KPC variant in Klebsiella huaxiensis from the Hospital Sewage Samples in China.</title>
        <authorList>
            <person name="Wu Y."/>
        </authorList>
    </citation>
    <scope>NUCLEOTIDE SEQUENCE</scope>
    <source>
        <strain evidence="2">ZR-9</strain>
    </source>
</reference>
<name>A0ABT6EB51_9ENTR</name>
<evidence type="ECO:0000313" key="3">
    <source>
        <dbReference type="Proteomes" id="UP001075001"/>
    </source>
</evidence>
<protein>
    <submittedName>
        <fullName evidence="2">Ribonuclease toxin immunity protein CdiI</fullName>
    </submittedName>
</protein>
<dbReference type="CDD" id="cd20688">
    <property type="entry name" value="CdiI_Ecoli_Nm-like"/>
    <property type="match status" value="1"/>
</dbReference>
<dbReference type="InterPro" id="IPR041256">
    <property type="entry name" value="CdiI_4"/>
</dbReference>
<sequence length="115" mass="13260">MNELFGQPYDTTEENWVIKGYFDRMYSDGDFVRAIRLLIERNALNTDGAYCCFINNIENGSVEVEFAWGYPPSEEETVVVSEETCFEYLKLAAKKYIQRHPEDVCIVQGIISKLA</sequence>
<comment type="caution">
    <text evidence="2">The sequence shown here is derived from an EMBL/GenBank/DDBJ whole genome shotgun (WGS) entry which is preliminary data.</text>
</comment>
<gene>
    <name evidence="2" type="primary">cdiI</name>
    <name evidence="2" type="ORF">OXR69_012055</name>
</gene>
<organism evidence="2 3">
    <name type="scientific">Klebsiella huaxiensis</name>
    <dbReference type="NCBI Taxonomy" id="2153354"/>
    <lineage>
        <taxon>Bacteria</taxon>
        <taxon>Pseudomonadati</taxon>
        <taxon>Pseudomonadota</taxon>
        <taxon>Gammaproteobacteria</taxon>
        <taxon>Enterobacterales</taxon>
        <taxon>Enterobacteriaceae</taxon>
        <taxon>Klebsiella/Raoultella group</taxon>
        <taxon>Klebsiella</taxon>
    </lineage>
</organism>
<dbReference type="Pfam" id="PF18624">
    <property type="entry name" value="CdiI_4"/>
    <property type="match status" value="1"/>
</dbReference>
<feature type="domain" description="CDI immunity protein" evidence="1">
    <location>
        <begin position="15"/>
        <end position="109"/>
    </location>
</feature>
<evidence type="ECO:0000259" key="1">
    <source>
        <dbReference type="Pfam" id="PF18624"/>
    </source>
</evidence>
<dbReference type="Proteomes" id="UP001075001">
    <property type="component" value="Unassembled WGS sequence"/>
</dbReference>
<accession>A0ABT6EB51</accession>
<evidence type="ECO:0000313" key="2">
    <source>
        <dbReference type="EMBL" id="MDG1642593.1"/>
    </source>
</evidence>
<keyword evidence="3" id="KW-1185">Reference proteome</keyword>
<dbReference type="RefSeq" id="WP_112215221.1">
    <property type="nucleotide sequence ID" value="NZ_CP036175.1"/>
</dbReference>